<feature type="signal peptide" evidence="1">
    <location>
        <begin position="1"/>
        <end position="18"/>
    </location>
</feature>
<evidence type="ECO:0000256" key="1">
    <source>
        <dbReference type="SAM" id="SignalP"/>
    </source>
</evidence>
<evidence type="ECO:0000313" key="2">
    <source>
        <dbReference type="EMBL" id="STZ68059.1"/>
    </source>
</evidence>
<dbReference type="Proteomes" id="UP000254927">
    <property type="component" value="Unassembled WGS sequence"/>
</dbReference>
<keyword evidence="1" id="KW-0732">Signal</keyword>
<feature type="chain" id="PRO_5017003660" evidence="1">
    <location>
        <begin position="19"/>
        <end position="152"/>
    </location>
</feature>
<evidence type="ECO:0000313" key="3">
    <source>
        <dbReference type="Proteomes" id="UP000254927"/>
    </source>
</evidence>
<dbReference type="RefSeq" id="WP_074895605.1">
    <property type="nucleotide sequence ID" value="NZ_CP031252.1"/>
</dbReference>
<sequence>MKKALFVLLTALPLAAFSAEGMSDDLKRFFSGLTAAERDNLGREAAREMQQKNMNKNMDAQYSHIHVIDIRYRSSDDTFVISAKAKPDQNSIMSNFQSTMEREVAQMVRSEMCAEADTRDLMKIGRYAFEYRITTANGKKFKPVRISAKDCR</sequence>
<dbReference type="GeneID" id="93352542"/>
<reference evidence="2 3" key="1">
    <citation type="submission" date="2018-06" db="EMBL/GenBank/DDBJ databases">
        <authorList>
            <consortium name="Pathogen Informatics"/>
            <person name="Doyle S."/>
        </authorList>
    </citation>
    <scope>NUCLEOTIDE SEQUENCE [LARGE SCALE GENOMIC DNA]</scope>
    <source>
        <strain evidence="2 3">NCTC10660</strain>
    </source>
</reference>
<proteinExistence type="predicted"/>
<name>A0A378TYF0_NEIEL</name>
<organism evidence="2 3">
    <name type="scientific">Neisseria elongata</name>
    <dbReference type="NCBI Taxonomy" id="495"/>
    <lineage>
        <taxon>Bacteria</taxon>
        <taxon>Pseudomonadati</taxon>
        <taxon>Pseudomonadota</taxon>
        <taxon>Betaproteobacteria</taxon>
        <taxon>Neisseriales</taxon>
        <taxon>Neisseriaceae</taxon>
        <taxon>Neisseria</taxon>
    </lineage>
</organism>
<dbReference type="AlphaFoldDB" id="A0A378TYF0"/>
<accession>A0A378TYF0</accession>
<protein>
    <submittedName>
        <fullName evidence="2">Uncharacterized protein</fullName>
    </submittedName>
</protein>
<gene>
    <name evidence="2" type="ORF">NCTC10660_01559</name>
</gene>
<dbReference type="EMBL" id="UGQW01000002">
    <property type="protein sequence ID" value="STZ68059.1"/>
    <property type="molecule type" value="Genomic_DNA"/>
</dbReference>